<dbReference type="InterPro" id="IPR011852">
    <property type="entry name" value="TRAP_TAXI"/>
</dbReference>
<evidence type="ECO:0000256" key="2">
    <source>
        <dbReference type="SAM" id="SignalP"/>
    </source>
</evidence>
<dbReference type="Gene3D" id="3.40.190.10">
    <property type="entry name" value="Periplasmic binding protein-like II"/>
    <property type="match status" value="2"/>
</dbReference>
<sequence length="359" mass="38340">MQRRSGWRVALFTVLVGALLAGCAGQPQGGGQGQGSAPPAQQQPAAQSSGGGAQRQPVTLTWAAGSVGGGWYTQAGGLADVIHQKVPWINIKVVPGGGVQNVLAVDAGQEAELAWGLPPLVDAAMKGQDPYKAPVKNVRAILAGMGINHFHMIAGADTDIRSFEDIFGGKKPLKIALPTVGSSDEWVFRRIMAFYNTSYEDLQKKGYKFFNVSYQEQSNAYRDRNADVWFTQLALPAAAVQEGTQGRKGRLIPFPPELVQHLQGMALLSQKIPAGTYKNVENTEDVPVVAMGNVILVNANVPDDVVYAITKALNEDGLKEAKAVQPQFASYDPSVGPKGTGAPLHPGAERWYKEKGLLK</sequence>
<keyword evidence="2" id="KW-0732">Signal</keyword>
<keyword evidence="4" id="KW-1185">Reference proteome</keyword>
<evidence type="ECO:0000313" key="4">
    <source>
        <dbReference type="Proteomes" id="UP001163687"/>
    </source>
</evidence>
<feature type="compositionally biased region" description="Low complexity" evidence="1">
    <location>
        <begin position="35"/>
        <end position="48"/>
    </location>
</feature>
<dbReference type="NCBIfam" id="TIGR02122">
    <property type="entry name" value="TRAP_TAXI"/>
    <property type="match status" value="1"/>
</dbReference>
<evidence type="ECO:0000256" key="1">
    <source>
        <dbReference type="SAM" id="MobiDB-lite"/>
    </source>
</evidence>
<dbReference type="KEGG" id="cmic:caldi_06130"/>
<dbReference type="EMBL" id="AP025628">
    <property type="protein sequence ID" value="BDG59523.1"/>
    <property type="molecule type" value="Genomic_DNA"/>
</dbReference>
<gene>
    <name evidence="3" type="ORF">caldi_06130</name>
</gene>
<dbReference type="Pfam" id="PF16868">
    <property type="entry name" value="NMT1_3"/>
    <property type="match status" value="1"/>
</dbReference>
<accession>A0AA35G7P2</accession>
<dbReference type="Proteomes" id="UP001163687">
    <property type="component" value="Chromosome"/>
</dbReference>
<organism evidence="3 4">
    <name type="scientific">Caldinitratiruptor microaerophilus</name>
    <dbReference type="NCBI Taxonomy" id="671077"/>
    <lineage>
        <taxon>Bacteria</taxon>
        <taxon>Bacillati</taxon>
        <taxon>Bacillota</taxon>
        <taxon>Clostridia</taxon>
        <taxon>Eubacteriales</taxon>
        <taxon>Symbiobacteriaceae</taxon>
        <taxon>Caldinitratiruptor</taxon>
    </lineage>
</organism>
<dbReference type="PANTHER" id="PTHR42941:SF1">
    <property type="entry name" value="SLL1037 PROTEIN"/>
    <property type="match status" value="1"/>
</dbReference>
<dbReference type="RefSeq" id="WP_264843644.1">
    <property type="nucleotide sequence ID" value="NZ_AP025628.1"/>
</dbReference>
<dbReference type="AlphaFoldDB" id="A0AA35G7P2"/>
<feature type="signal peptide" evidence="2">
    <location>
        <begin position="1"/>
        <end position="21"/>
    </location>
</feature>
<name>A0AA35G7P2_9FIRM</name>
<proteinExistence type="predicted"/>
<reference evidence="3" key="1">
    <citation type="submission" date="2022-03" db="EMBL/GenBank/DDBJ databases">
        <title>Complete genome sequence of Caldinitratiruptor microaerophilus.</title>
        <authorList>
            <person name="Mukaiyama R."/>
            <person name="Nishiyama T."/>
            <person name="Ueda K."/>
        </authorList>
    </citation>
    <scope>NUCLEOTIDE SEQUENCE</scope>
    <source>
        <strain evidence="3">JCM 16183</strain>
    </source>
</reference>
<feature type="chain" id="PRO_5041270960" evidence="2">
    <location>
        <begin position="22"/>
        <end position="359"/>
    </location>
</feature>
<evidence type="ECO:0000313" key="3">
    <source>
        <dbReference type="EMBL" id="BDG59523.1"/>
    </source>
</evidence>
<feature type="region of interest" description="Disordered" evidence="1">
    <location>
        <begin position="27"/>
        <end position="55"/>
    </location>
</feature>
<dbReference type="PANTHER" id="PTHR42941">
    <property type="entry name" value="SLL1037 PROTEIN"/>
    <property type="match status" value="1"/>
</dbReference>
<protein>
    <submittedName>
        <fullName evidence="3">C4-dicarboxylate ABC transporter</fullName>
    </submittedName>
</protein>
<dbReference type="PROSITE" id="PS51257">
    <property type="entry name" value="PROKAR_LIPOPROTEIN"/>
    <property type="match status" value="1"/>
</dbReference>
<dbReference type="SUPFAM" id="SSF53850">
    <property type="entry name" value="Periplasmic binding protein-like II"/>
    <property type="match status" value="1"/>
</dbReference>